<protein>
    <submittedName>
        <fullName evidence="2">DNA damage-inducible SOS regulon protein</fullName>
    </submittedName>
</protein>
<gene>
    <name evidence="2" type="ORF">BTJ39_08965</name>
</gene>
<dbReference type="InterPro" id="IPR009813">
    <property type="entry name" value="Uncharacterised_YebG"/>
</dbReference>
<dbReference type="OrthoDB" id="6415307at2"/>
<keyword evidence="3" id="KW-1185">Reference proteome</keyword>
<dbReference type="Proteomes" id="UP000190667">
    <property type="component" value="Unassembled WGS sequence"/>
</dbReference>
<evidence type="ECO:0000313" key="2">
    <source>
        <dbReference type="EMBL" id="OON40526.1"/>
    </source>
</evidence>
<dbReference type="AlphaFoldDB" id="A0A1S8YP30"/>
<feature type="compositionally biased region" description="Low complexity" evidence="1">
    <location>
        <begin position="83"/>
        <end position="95"/>
    </location>
</feature>
<dbReference type="RefSeq" id="WP_078002339.1">
    <property type="nucleotide sequence ID" value="NZ_MRUL01000004.1"/>
</dbReference>
<proteinExistence type="predicted"/>
<dbReference type="STRING" id="1926881.BTJ39_08965"/>
<evidence type="ECO:0000313" key="3">
    <source>
        <dbReference type="Proteomes" id="UP000190667"/>
    </source>
</evidence>
<dbReference type="Pfam" id="PF07130">
    <property type="entry name" value="YebG"/>
    <property type="match status" value="1"/>
</dbReference>
<dbReference type="InterPro" id="IPR038627">
    <property type="entry name" value="YebG-like_sf"/>
</dbReference>
<organism evidence="2 3">
    <name type="scientific">Izhakiella australiensis</name>
    <dbReference type="NCBI Taxonomy" id="1926881"/>
    <lineage>
        <taxon>Bacteria</taxon>
        <taxon>Pseudomonadati</taxon>
        <taxon>Pseudomonadota</taxon>
        <taxon>Gammaproteobacteria</taxon>
        <taxon>Enterobacterales</taxon>
        <taxon>Erwiniaceae</taxon>
        <taxon>Izhakiella</taxon>
    </lineage>
</organism>
<evidence type="ECO:0000256" key="1">
    <source>
        <dbReference type="SAM" id="MobiDB-lite"/>
    </source>
</evidence>
<comment type="caution">
    <text evidence="2">The sequence shown here is derived from an EMBL/GenBank/DDBJ whole genome shotgun (WGS) entry which is preliminary data.</text>
</comment>
<name>A0A1S8YP30_9GAMM</name>
<feature type="region of interest" description="Disordered" evidence="1">
    <location>
        <begin position="83"/>
        <end position="106"/>
    </location>
</feature>
<sequence length="106" mass="11623">MAVEIKYVVIRNGEEKMTFASKKEADAHDKMLDMAETFADWLGQSTLELDEAQREALGLHLAAEKEAIQHIIRTSKLPEAVASQSADSDSVVNQQKKAPIKAVDAA</sequence>
<dbReference type="EMBL" id="MRUL01000004">
    <property type="protein sequence ID" value="OON40526.1"/>
    <property type="molecule type" value="Genomic_DNA"/>
</dbReference>
<reference evidence="2 3" key="1">
    <citation type="submission" date="2016-12" db="EMBL/GenBank/DDBJ databases">
        <title>Izhakiella australiana sp. nov. of genus Izhakiella isolated from Australian desert.</title>
        <authorList>
            <person name="Ji M."/>
        </authorList>
    </citation>
    <scope>NUCLEOTIDE SEQUENCE [LARGE SCALE GENOMIC DNA]</scope>
    <source>
        <strain evidence="2 3">D4N98</strain>
    </source>
</reference>
<accession>A0A1S8YP30</accession>
<dbReference type="Gene3D" id="1.10.10.710">
    <property type="entry name" value="PSPTO_1197 like"/>
    <property type="match status" value="1"/>
</dbReference>